<accession>A0A6J5IPE3</accession>
<dbReference type="EMBL" id="CABWIL020000004">
    <property type="protein sequence ID" value="CAB3961585.1"/>
    <property type="molecule type" value="Genomic_DNA"/>
</dbReference>
<dbReference type="InterPro" id="IPR011009">
    <property type="entry name" value="Kinase-like_dom_sf"/>
</dbReference>
<organism evidence="1 2">
    <name type="scientific">Burkholderia aenigmatica</name>
    <dbReference type="NCBI Taxonomy" id="2015348"/>
    <lineage>
        <taxon>Bacteria</taxon>
        <taxon>Pseudomonadati</taxon>
        <taxon>Pseudomonadota</taxon>
        <taxon>Betaproteobacteria</taxon>
        <taxon>Burkholderiales</taxon>
        <taxon>Burkholderiaceae</taxon>
        <taxon>Burkholderia</taxon>
        <taxon>Burkholderia cepacia complex</taxon>
    </lineage>
</organism>
<name>A0A6J5IPE3_9BURK</name>
<dbReference type="SUPFAM" id="SSF52540">
    <property type="entry name" value="P-loop containing nucleoside triphosphate hydrolases"/>
    <property type="match status" value="1"/>
</dbReference>
<evidence type="ECO:0000313" key="2">
    <source>
        <dbReference type="Proteomes" id="UP000494301"/>
    </source>
</evidence>
<dbReference type="Gene3D" id="3.90.1200.10">
    <property type="match status" value="1"/>
</dbReference>
<evidence type="ECO:0000313" key="1">
    <source>
        <dbReference type="EMBL" id="CAB3961585.1"/>
    </source>
</evidence>
<keyword evidence="1" id="KW-0808">Transferase</keyword>
<protein>
    <submittedName>
        <fullName evidence="1">Aminoglycoside phosphotransferase</fullName>
    </submittedName>
</protein>
<dbReference type="Proteomes" id="UP000494301">
    <property type="component" value="Unassembled WGS sequence"/>
</dbReference>
<dbReference type="Pfam" id="PF13671">
    <property type="entry name" value="AAA_33"/>
    <property type="match status" value="1"/>
</dbReference>
<dbReference type="SUPFAM" id="SSF56112">
    <property type="entry name" value="Protein kinase-like (PK-like)"/>
    <property type="match status" value="1"/>
</dbReference>
<sequence length="567" mass="62707">MPFPFDYNPPVRRHAGTLPIDPFTMPRAPRLPFKSSRGAARRKTMQFDRALRRPATYAHPAGRIERIETHLSVVYLAGRYAYKRIKPVRFAFVDLVRPAQRRRCALAECRLNRPFAGPLYLGVWPLVARGRRSAFGPPVPTDARRHRHATASGEYVVRMRRFDADAMLSVRSASHDVGLADADALAETLARHHLHAPRRAPRGRPGSVASVAAQCRPLCDTLDVTVPGEAALRRWYEAELARIVPRLAERHAHGFVRACHGDLHLENIVRWRNRILMFDCIEFDDTLRWIDVASDLAFALMDYSARGRTDCAHRLLSGWIARTGDHAALGVLPCYFVYRALVRAMTARLRGDEAARIRYLRVASDMAQTRRDAQPVLLLCHGVSGSGKSVASRELAERLGAIRLSSDVERKRDACAPEHTRLPAAAYSDTAIDAIYEKLQAQAGVVLASGYTAIVDATFLHRHNRATFISLAAQLGVRVAILDFTASHATLAARVAARAARGRDASDADTAVLARQIEHADPLDGSEAAIAIRFETDCDVAAYGSRAFWAPLLASLVPRMAFPSPAP</sequence>
<dbReference type="GO" id="GO:0016740">
    <property type="term" value="F:transferase activity"/>
    <property type="evidence" value="ECO:0007669"/>
    <property type="project" value="UniProtKB-KW"/>
</dbReference>
<dbReference type="AlphaFoldDB" id="A0A6J5IPE3"/>
<proteinExistence type="predicted"/>
<dbReference type="InterPro" id="IPR052732">
    <property type="entry name" value="Cell-binding_unc_protein"/>
</dbReference>
<dbReference type="Gene3D" id="3.40.50.300">
    <property type="entry name" value="P-loop containing nucleotide triphosphate hydrolases"/>
    <property type="match status" value="1"/>
</dbReference>
<dbReference type="PANTHER" id="PTHR43883:SF1">
    <property type="entry name" value="GLUCONOKINASE"/>
    <property type="match status" value="1"/>
</dbReference>
<dbReference type="InterPro" id="IPR027417">
    <property type="entry name" value="P-loop_NTPase"/>
</dbReference>
<dbReference type="PANTHER" id="PTHR43883">
    <property type="entry name" value="SLR0207 PROTEIN"/>
    <property type="match status" value="1"/>
</dbReference>
<reference evidence="1 2" key="1">
    <citation type="submission" date="2020-04" db="EMBL/GenBank/DDBJ databases">
        <authorList>
            <person name="Depoorter E."/>
        </authorList>
    </citation>
    <scope>NUCLEOTIDE SEQUENCE [LARGE SCALE GENOMIC DNA]</scope>
    <source>
        <strain evidence="1 2">BCC0217</strain>
    </source>
</reference>
<gene>
    <name evidence="1" type="ORF">BLA3211_01292</name>
</gene>